<accession>A0ABS8RQP3</accession>
<gene>
    <name evidence="2" type="ORF">HAX54_049220</name>
</gene>
<proteinExistence type="predicted"/>
<feature type="compositionally biased region" description="Basic and acidic residues" evidence="1">
    <location>
        <begin position="94"/>
        <end position="107"/>
    </location>
</feature>
<keyword evidence="3" id="KW-1185">Reference proteome</keyword>
<evidence type="ECO:0000256" key="1">
    <source>
        <dbReference type="SAM" id="MobiDB-lite"/>
    </source>
</evidence>
<feature type="region of interest" description="Disordered" evidence="1">
    <location>
        <begin position="19"/>
        <end position="38"/>
    </location>
</feature>
<comment type="caution">
    <text evidence="2">The sequence shown here is derived from an EMBL/GenBank/DDBJ whole genome shotgun (WGS) entry which is preliminary data.</text>
</comment>
<organism evidence="2 3">
    <name type="scientific">Datura stramonium</name>
    <name type="common">Jimsonweed</name>
    <name type="synonym">Common thornapple</name>
    <dbReference type="NCBI Taxonomy" id="4076"/>
    <lineage>
        <taxon>Eukaryota</taxon>
        <taxon>Viridiplantae</taxon>
        <taxon>Streptophyta</taxon>
        <taxon>Embryophyta</taxon>
        <taxon>Tracheophyta</taxon>
        <taxon>Spermatophyta</taxon>
        <taxon>Magnoliopsida</taxon>
        <taxon>eudicotyledons</taxon>
        <taxon>Gunneridae</taxon>
        <taxon>Pentapetalae</taxon>
        <taxon>asterids</taxon>
        <taxon>lamiids</taxon>
        <taxon>Solanales</taxon>
        <taxon>Solanaceae</taxon>
        <taxon>Solanoideae</taxon>
        <taxon>Datureae</taxon>
        <taxon>Datura</taxon>
    </lineage>
</organism>
<evidence type="ECO:0000313" key="3">
    <source>
        <dbReference type="Proteomes" id="UP000823775"/>
    </source>
</evidence>
<dbReference type="EMBL" id="JACEIK010000083">
    <property type="protein sequence ID" value="MCD7449106.1"/>
    <property type="molecule type" value="Genomic_DNA"/>
</dbReference>
<sequence>MAPPLPHMAMEQWHHLLSHHPNTTYKNNPTLSGQTPKSYLHHSAGSPVVGLSVEPAKKKRGQPRKTAVAQIPSMVNSANPGVGGINAAASSENPFKKDCERTLGSEK</sequence>
<feature type="region of interest" description="Disordered" evidence="1">
    <location>
        <begin position="83"/>
        <end position="107"/>
    </location>
</feature>
<feature type="compositionally biased region" description="Polar residues" evidence="1">
    <location>
        <begin position="20"/>
        <end position="37"/>
    </location>
</feature>
<evidence type="ECO:0000313" key="2">
    <source>
        <dbReference type="EMBL" id="MCD7449106.1"/>
    </source>
</evidence>
<protein>
    <submittedName>
        <fullName evidence="2">Uncharacterized protein</fullName>
    </submittedName>
</protein>
<dbReference type="Proteomes" id="UP000823775">
    <property type="component" value="Unassembled WGS sequence"/>
</dbReference>
<reference evidence="2 3" key="1">
    <citation type="journal article" date="2021" name="BMC Genomics">
        <title>Datura genome reveals duplications of psychoactive alkaloid biosynthetic genes and high mutation rate following tissue culture.</title>
        <authorList>
            <person name="Rajewski A."/>
            <person name="Carter-House D."/>
            <person name="Stajich J."/>
            <person name="Litt A."/>
        </authorList>
    </citation>
    <scope>NUCLEOTIDE SEQUENCE [LARGE SCALE GENOMIC DNA]</scope>
    <source>
        <strain evidence="2">AR-01</strain>
    </source>
</reference>
<name>A0ABS8RQP3_DATST</name>